<keyword evidence="5" id="KW-1185">Reference proteome</keyword>
<feature type="region of interest" description="Disordered" evidence="1">
    <location>
        <begin position="246"/>
        <end position="270"/>
    </location>
</feature>
<organism evidence="4 5">
    <name type="scientific">Thiohalorhabdus denitrificans</name>
    <dbReference type="NCBI Taxonomy" id="381306"/>
    <lineage>
        <taxon>Bacteria</taxon>
        <taxon>Pseudomonadati</taxon>
        <taxon>Pseudomonadota</taxon>
        <taxon>Gammaproteobacteria</taxon>
        <taxon>Thiohalorhabdales</taxon>
        <taxon>Thiohalorhabdaceae</taxon>
        <taxon>Thiohalorhabdus</taxon>
    </lineage>
</organism>
<dbReference type="CDD" id="cd04486">
    <property type="entry name" value="YhcR_OBF_like"/>
    <property type="match status" value="1"/>
</dbReference>
<name>A0A0P9C6E6_9GAMM</name>
<dbReference type="CDD" id="cd10283">
    <property type="entry name" value="MnuA_DNase1-like"/>
    <property type="match status" value="1"/>
</dbReference>
<feature type="signal peptide" evidence="2">
    <location>
        <begin position="1"/>
        <end position="26"/>
    </location>
</feature>
<proteinExistence type="predicted"/>
<evidence type="ECO:0000313" key="5">
    <source>
        <dbReference type="Proteomes" id="UP000183104"/>
    </source>
</evidence>
<dbReference type="GO" id="GO:0003824">
    <property type="term" value="F:catalytic activity"/>
    <property type="evidence" value="ECO:0007669"/>
    <property type="project" value="InterPro"/>
</dbReference>
<feature type="domain" description="Endonuclease/exonuclease/phosphatase" evidence="3">
    <location>
        <begin position="289"/>
        <end position="528"/>
    </location>
</feature>
<keyword evidence="2" id="KW-0732">Signal</keyword>
<dbReference type="STRING" id="381306.AN478_05875"/>
<dbReference type="EMBL" id="FMUN01000006">
    <property type="protein sequence ID" value="SCY47035.1"/>
    <property type="molecule type" value="Genomic_DNA"/>
</dbReference>
<evidence type="ECO:0000256" key="2">
    <source>
        <dbReference type="SAM" id="SignalP"/>
    </source>
</evidence>
<dbReference type="InterPro" id="IPR047971">
    <property type="entry name" value="ExeM-like"/>
</dbReference>
<protein>
    <recommendedName>
        <fullName evidence="3">Endonuclease/exonuclease/phosphatase domain-containing protein</fullName>
    </recommendedName>
</protein>
<dbReference type="PANTHER" id="PTHR42834">
    <property type="entry name" value="ENDONUCLEASE/EXONUCLEASE/PHOSPHATASE FAMILY PROTEIN (AFU_ORTHOLOGUE AFUA_3G09210)"/>
    <property type="match status" value="1"/>
</dbReference>
<dbReference type="OrthoDB" id="9800417at2"/>
<sequence>MRWPTAWERLAAALLAGLLLPAPAAALECSGEHASPAEVKGLEGEAPPPGEAVTVRGRIGGAFLGEDRLDGFFLQARTDGRPAGVFVYTPESEPGWAEILRADRRVVVRARTDRYRGRIQLHRVKAVADCGEAPVEPIALDWPPQGGLEALAGVRMRLIEPLTVTGLHELARYGSLHLAAERLFHPNTAPPGDPEAPVLILDDGAYARDPHPVPHLGPEGTRRVGARVVDLTGVLTHAFEAWRLHPTQPPDFEVSNPRPDPPEAPGDTERRVGFVNLGNYFVTTGRRGADSAAARRRQEQALRRLVAGVGADVLAVVELENRPGALAALAERVGGESYRAVEGPERLGKDVIRNALLYRPDRVRPVGPPRVARDEAFVRPPLAQRFRSEEGHGFTVVVAHFKSKGGCPETGDVDRGEGCWSDRRLREARALAEWAAELPGPVLLAGDLNAYGREAPIRHLRRAGFRDLLRATLPPGKRYTYVYRGRSGYLDHLLLRGGPEAKAGHWAVNADEPRNVPAPDTVWRATDHDPVWVDLSASEP</sequence>
<dbReference type="InterPro" id="IPR036691">
    <property type="entry name" value="Endo/exonu/phosph_ase_sf"/>
</dbReference>
<dbReference type="PANTHER" id="PTHR42834:SF1">
    <property type="entry name" value="ENDONUCLEASE_EXONUCLEASE_PHOSPHATASE FAMILY PROTEIN (AFU_ORTHOLOGUE AFUA_3G09210)"/>
    <property type="match status" value="1"/>
</dbReference>
<dbReference type="InterPro" id="IPR005135">
    <property type="entry name" value="Endo/exonuclease/phosphatase"/>
</dbReference>
<evidence type="ECO:0000313" key="4">
    <source>
        <dbReference type="EMBL" id="SCY47035.1"/>
    </source>
</evidence>
<accession>A0A0P9C6E6</accession>
<dbReference type="NCBIfam" id="NF033681">
    <property type="entry name" value="ExeM_NucH_DNase"/>
    <property type="match status" value="1"/>
</dbReference>
<gene>
    <name evidence="4" type="ORF">SAMN05661077_2202</name>
</gene>
<feature type="chain" id="PRO_5010433399" description="Endonuclease/exonuclease/phosphatase domain-containing protein" evidence="2">
    <location>
        <begin position="27"/>
        <end position="540"/>
    </location>
</feature>
<dbReference type="Pfam" id="PF03372">
    <property type="entry name" value="Exo_endo_phos"/>
    <property type="match status" value="1"/>
</dbReference>
<reference evidence="5" key="1">
    <citation type="submission" date="2016-10" db="EMBL/GenBank/DDBJ databases">
        <authorList>
            <person name="Varghese N."/>
        </authorList>
    </citation>
    <scope>NUCLEOTIDE SEQUENCE [LARGE SCALE GENOMIC DNA]</scope>
    <source>
        <strain evidence="5">HL 19</strain>
    </source>
</reference>
<dbReference type="Proteomes" id="UP000183104">
    <property type="component" value="Unassembled WGS sequence"/>
</dbReference>
<dbReference type="AlphaFoldDB" id="A0A0P9C6E6"/>
<dbReference type="RefSeq" id="WP_054965678.1">
    <property type="nucleotide sequence ID" value="NZ_FMUN01000006.1"/>
</dbReference>
<dbReference type="Gene3D" id="3.60.10.10">
    <property type="entry name" value="Endonuclease/exonuclease/phosphatase"/>
    <property type="match status" value="1"/>
</dbReference>
<evidence type="ECO:0000256" key="1">
    <source>
        <dbReference type="SAM" id="MobiDB-lite"/>
    </source>
</evidence>
<evidence type="ECO:0000259" key="3">
    <source>
        <dbReference type="Pfam" id="PF03372"/>
    </source>
</evidence>
<dbReference type="SUPFAM" id="SSF56219">
    <property type="entry name" value="DNase I-like"/>
    <property type="match status" value="1"/>
</dbReference>